<comment type="pathway">
    <text evidence="1">Cofactor biosynthesis; riboflavin biosynthesis.</text>
</comment>
<evidence type="ECO:0000256" key="1">
    <source>
        <dbReference type="ARBA" id="ARBA00005104"/>
    </source>
</evidence>
<evidence type="ECO:0000313" key="5">
    <source>
        <dbReference type="EMBL" id="RZS61064.1"/>
    </source>
</evidence>
<dbReference type="InterPro" id="IPR002734">
    <property type="entry name" value="RibDG_C"/>
</dbReference>
<dbReference type="Gene3D" id="3.40.430.10">
    <property type="entry name" value="Dihydrofolate Reductase, subunit A"/>
    <property type="match status" value="1"/>
</dbReference>
<evidence type="ECO:0000259" key="4">
    <source>
        <dbReference type="Pfam" id="PF01872"/>
    </source>
</evidence>
<reference evidence="5 6" key="1">
    <citation type="submission" date="2019-02" db="EMBL/GenBank/DDBJ databases">
        <title>Sequencing the genomes of 1000 actinobacteria strains.</title>
        <authorList>
            <person name="Klenk H.-P."/>
        </authorList>
    </citation>
    <scope>NUCLEOTIDE SEQUENCE [LARGE SCALE GENOMIC DNA]</scope>
    <source>
        <strain evidence="5 6">DSM 16932</strain>
    </source>
</reference>
<feature type="domain" description="Bacterial bifunctional deaminase-reductase C-terminal" evidence="4">
    <location>
        <begin position="35"/>
        <end position="220"/>
    </location>
</feature>
<sequence length="263" mass="26685">MAGPALTLLAPQTRPLPDDDGEAALAALYRHEPAVVRANMVASVDGAAWGGSHRSGDLNDDADLRVFRVLRALADVVVVGAGTAREEGYDQIERPADLAHLAEGAAPLRLALVSRSGLVPPSTLAGDRPPLVITGEAGATAARGAVGGENVLVHGAQEPDLRAGLADLAARGLTRVLTEGGPHLLGSLHAAGLVDELCLTTSAVVEGPAPGRILAGAQAPRGRGPRRSRLAHLLHDPAAGTLLARWLVPSDAPTADGLAGFGT</sequence>
<keyword evidence="2" id="KW-0521">NADP</keyword>
<dbReference type="GO" id="GO:0008703">
    <property type="term" value="F:5-amino-6-(5-phosphoribosylamino)uracil reductase activity"/>
    <property type="evidence" value="ECO:0007669"/>
    <property type="project" value="InterPro"/>
</dbReference>
<dbReference type="InterPro" id="IPR024072">
    <property type="entry name" value="DHFR-like_dom_sf"/>
</dbReference>
<name>A0A4Q7M104_9MICO</name>
<keyword evidence="3" id="KW-0560">Oxidoreductase</keyword>
<dbReference type="PANTHER" id="PTHR38011:SF7">
    <property type="entry name" value="2,5-DIAMINO-6-RIBOSYLAMINO-4(3H)-PYRIMIDINONE 5'-PHOSPHATE REDUCTASE"/>
    <property type="match status" value="1"/>
</dbReference>
<dbReference type="Pfam" id="PF01872">
    <property type="entry name" value="RibD_C"/>
    <property type="match status" value="1"/>
</dbReference>
<dbReference type="Proteomes" id="UP000293852">
    <property type="component" value="Unassembled WGS sequence"/>
</dbReference>
<dbReference type="InterPro" id="IPR050765">
    <property type="entry name" value="Riboflavin_Biosynth_HTPR"/>
</dbReference>
<proteinExistence type="predicted"/>
<dbReference type="PANTHER" id="PTHR38011">
    <property type="entry name" value="DIHYDROFOLATE REDUCTASE FAMILY PROTEIN (AFU_ORTHOLOGUE AFUA_8G06820)"/>
    <property type="match status" value="1"/>
</dbReference>
<dbReference type="SUPFAM" id="SSF53597">
    <property type="entry name" value="Dihydrofolate reductase-like"/>
    <property type="match status" value="1"/>
</dbReference>
<dbReference type="EMBL" id="SGWX01000001">
    <property type="protein sequence ID" value="RZS61064.1"/>
    <property type="molecule type" value="Genomic_DNA"/>
</dbReference>
<evidence type="ECO:0000313" key="6">
    <source>
        <dbReference type="Proteomes" id="UP000293852"/>
    </source>
</evidence>
<dbReference type="AlphaFoldDB" id="A0A4Q7M104"/>
<protein>
    <submittedName>
        <fullName evidence="5">Riboflavin biosynthesis pyrimidine reductase</fullName>
    </submittedName>
</protein>
<gene>
    <name evidence="5" type="ORF">EV386_1352</name>
</gene>
<keyword evidence="6" id="KW-1185">Reference proteome</keyword>
<dbReference type="RefSeq" id="WP_130413476.1">
    <property type="nucleotide sequence ID" value="NZ_SGWX01000001.1"/>
</dbReference>
<accession>A0A4Q7M104</accession>
<comment type="caution">
    <text evidence="5">The sequence shown here is derived from an EMBL/GenBank/DDBJ whole genome shotgun (WGS) entry which is preliminary data.</text>
</comment>
<evidence type="ECO:0000256" key="2">
    <source>
        <dbReference type="ARBA" id="ARBA00022857"/>
    </source>
</evidence>
<evidence type="ECO:0000256" key="3">
    <source>
        <dbReference type="ARBA" id="ARBA00023002"/>
    </source>
</evidence>
<dbReference type="OrthoDB" id="5243299at2"/>
<dbReference type="GO" id="GO:0009231">
    <property type="term" value="P:riboflavin biosynthetic process"/>
    <property type="evidence" value="ECO:0007669"/>
    <property type="project" value="InterPro"/>
</dbReference>
<organism evidence="5 6">
    <name type="scientific">Xylanimonas ulmi</name>
    <dbReference type="NCBI Taxonomy" id="228973"/>
    <lineage>
        <taxon>Bacteria</taxon>
        <taxon>Bacillati</taxon>
        <taxon>Actinomycetota</taxon>
        <taxon>Actinomycetes</taxon>
        <taxon>Micrococcales</taxon>
        <taxon>Promicromonosporaceae</taxon>
        <taxon>Xylanimonas</taxon>
    </lineage>
</organism>